<dbReference type="KEGG" id="dgo:DGo_CA0329"/>
<sequence length="114" mass="11674">MTVRSSLWLSTPLLLCAGLVGLLAALALTGVLEPSQATRFGPYALMFGWLWLLAERQLPTRWGFVLSLGWVLGVMGAAQALGGMLAPAVGGLGAASALAALLAFGRLSPRGPAA</sequence>
<evidence type="ECO:0000256" key="1">
    <source>
        <dbReference type="SAM" id="Phobius"/>
    </source>
</evidence>
<dbReference type="Proteomes" id="UP000007575">
    <property type="component" value="Chromosome"/>
</dbReference>
<organism evidence="2 3">
    <name type="scientific">Deinococcus gobiensis (strain DSM 21396 / JCM 16679 / CGMCC 1.7299 / I-0)</name>
    <dbReference type="NCBI Taxonomy" id="745776"/>
    <lineage>
        <taxon>Bacteria</taxon>
        <taxon>Thermotogati</taxon>
        <taxon>Deinococcota</taxon>
        <taxon>Deinococci</taxon>
        <taxon>Deinococcales</taxon>
        <taxon>Deinococcaceae</taxon>
        <taxon>Deinococcus</taxon>
    </lineage>
</organism>
<dbReference type="OrthoDB" id="10003533at2"/>
<keyword evidence="1" id="KW-0472">Membrane</keyword>
<protein>
    <submittedName>
        <fullName evidence="2">Uncharacterized protein</fullName>
    </submittedName>
</protein>
<keyword evidence="1" id="KW-0812">Transmembrane</keyword>
<proteinExistence type="predicted"/>
<dbReference type="RefSeq" id="WP_014683739.1">
    <property type="nucleotide sequence ID" value="NC_017790.1"/>
</dbReference>
<accession>H8GUS3</accession>
<evidence type="ECO:0000313" key="3">
    <source>
        <dbReference type="Proteomes" id="UP000007575"/>
    </source>
</evidence>
<feature type="transmembrane region" description="Helical" evidence="1">
    <location>
        <begin position="84"/>
        <end position="104"/>
    </location>
</feature>
<dbReference type="PATRIC" id="fig|745776.4.peg.336"/>
<reference evidence="2 3" key="1">
    <citation type="journal article" date="2012" name="PLoS ONE">
        <title>Genome sequence and transcriptome analysis of the radioresistant bacterium Deinococcus gobiensis: insights into the extreme environmental adaptations.</title>
        <authorList>
            <person name="Yuan M."/>
            <person name="Chen M."/>
            <person name="Zhang W."/>
            <person name="Lu W."/>
            <person name="Wang J."/>
            <person name="Yang M."/>
            <person name="Zhao P."/>
            <person name="Tang R."/>
            <person name="Li X."/>
            <person name="Hao Y."/>
            <person name="Zhou Z."/>
            <person name="Zhan Y."/>
            <person name="Yu H."/>
            <person name="Teng C."/>
            <person name="Yan Y."/>
            <person name="Ping S."/>
            <person name="Wang Y."/>
            <person name="Lin M."/>
        </authorList>
    </citation>
    <scope>NUCLEOTIDE SEQUENCE [LARGE SCALE GENOMIC DNA]</scope>
    <source>
        <strain evidence="2 3">I-0</strain>
    </source>
</reference>
<feature type="transmembrane region" description="Helical" evidence="1">
    <location>
        <begin position="37"/>
        <end position="54"/>
    </location>
</feature>
<evidence type="ECO:0000313" key="2">
    <source>
        <dbReference type="EMBL" id="AFD24256.1"/>
    </source>
</evidence>
<dbReference type="EMBL" id="CP002191">
    <property type="protein sequence ID" value="AFD24256.1"/>
    <property type="molecule type" value="Genomic_DNA"/>
</dbReference>
<gene>
    <name evidence="2" type="ordered locus">DGo_CA0329</name>
</gene>
<keyword evidence="3" id="KW-1185">Reference proteome</keyword>
<name>H8GUS3_DEIGI</name>
<keyword evidence="1" id="KW-1133">Transmembrane helix</keyword>
<feature type="transmembrane region" description="Helical" evidence="1">
    <location>
        <begin position="61"/>
        <end position="78"/>
    </location>
</feature>
<dbReference type="HOGENOM" id="CLU_2116991_0_0_0"/>
<dbReference type="AlphaFoldDB" id="H8GUS3"/>